<feature type="compositionally biased region" description="Pro residues" evidence="1">
    <location>
        <begin position="1"/>
        <end position="10"/>
    </location>
</feature>
<evidence type="ECO:0000256" key="1">
    <source>
        <dbReference type="SAM" id="MobiDB-lite"/>
    </source>
</evidence>
<dbReference type="AlphaFoldDB" id="A0A9N9H4I6"/>
<feature type="non-terminal residue" evidence="2">
    <location>
        <position position="168"/>
    </location>
</feature>
<sequence>RRPPPPPAPVQQPQGRATSPRSLRKDEEEGSDGESGNNVGGGSTRNKYRNDKSAPVSVFPGMSSGGWKAALEAKKAAARATESSNVKETEQDHPVASTKKIPISGRKPVPKPYIPPKLPAPGDRPLAPPRPGSNSETPSKAQQSLADAATRNRLTAGEQDEDEDEEWD</sequence>
<evidence type="ECO:0000313" key="2">
    <source>
        <dbReference type="EMBL" id="CAG8652627.1"/>
    </source>
</evidence>
<accession>A0A9N9H4I6</accession>
<organism evidence="2 3">
    <name type="scientific">Acaulospora morrowiae</name>
    <dbReference type="NCBI Taxonomy" id="94023"/>
    <lineage>
        <taxon>Eukaryota</taxon>
        <taxon>Fungi</taxon>
        <taxon>Fungi incertae sedis</taxon>
        <taxon>Mucoromycota</taxon>
        <taxon>Glomeromycotina</taxon>
        <taxon>Glomeromycetes</taxon>
        <taxon>Diversisporales</taxon>
        <taxon>Acaulosporaceae</taxon>
        <taxon>Acaulospora</taxon>
    </lineage>
</organism>
<protein>
    <submittedName>
        <fullName evidence="2">2679_t:CDS:1</fullName>
    </submittedName>
</protein>
<gene>
    <name evidence="2" type="ORF">AMORRO_LOCUS10036</name>
</gene>
<dbReference type="Proteomes" id="UP000789342">
    <property type="component" value="Unassembled WGS sequence"/>
</dbReference>
<keyword evidence="3" id="KW-1185">Reference proteome</keyword>
<dbReference type="EMBL" id="CAJVPV010010564">
    <property type="protein sequence ID" value="CAG8652627.1"/>
    <property type="molecule type" value="Genomic_DNA"/>
</dbReference>
<reference evidence="2" key="1">
    <citation type="submission" date="2021-06" db="EMBL/GenBank/DDBJ databases">
        <authorList>
            <person name="Kallberg Y."/>
            <person name="Tangrot J."/>
            <person name="Rosling A."/>
        </authorList>
    </citation>
    <scope>NUCLEOTIDE SEQUENCE</scope>
    <source>
        <strain evidence="2">CL551</strain>
    </source>
</reference>
<feature type="region of interest" description="Disordered" evidence="1">
    <location>
        <begin position="1"/>
        <end position="168"/>
    </location>
</feature>
<feature type="compositionally biased region" description="Pro residues" evidence="1">
    <location>
        <begin position="110"/>
        <end position="119"/>
    </location>
</feature>
<comment type="caution">
    <text evidence="2">The sequence shown here is derived from an EMBL/GenBank/DDBJ whole genome shotgun (WGS) entry which is preliminary data.</text>
</comment>
<name>A0A9N9H4I6_9GLOM</name>
<feature type="compositionally biased region" description="Acidic residues" evidence="1">
    <location>
        <begin position="158"/>
        <end position="168"/>
    </location>
</feature>
<feature type="compositionally biased region" description="Polar residues" evidence="1">
    <location>
        <begin position="132"/>
        <end position="145"/>
    </location>
</feature>
<evidence type="ECO:0000313" key="3">
    <source>
        <dbReference type="Proteomes" id="UP000789342"/>
    </source>
</evidence>
<proteinExistence type="predicted"/>